<keyword evidence="2" id="KW-1185">Reference proteome</keyword>
<sequence length="159" mass="18199">MQLKNQDLQAVRNLCELIENRPALTSVESQKLKKRHFSEAASGMLSGQTYGEATGHRGMVDPSGGEEEFRQRLRSIDNNLSEHIEIVRDGVTHYYESGMYPAPYYAWRIAIILRKAKAYSLELRFLEAWNARRSDGLGKRYQDLAAREEKARTLAKNHG</sequence>
<organism evidence="1 2">
    <name type="scientific">Rhodovibrio salinarum</name>
    <dbReference type="NCBI Taxonomy" id="1087"/>
    <lineage>
        <taxon>Bacteria</taxon>
        <taxon>Pseudomonadati</taxon>
        <taxon>Pseudomonadota</taxon>
        <taxon>Alphaproteobacteria</taxon>
        <taxon>Rhodospirillales</taxon>
        <taxon>Rhodovibrionaceae</taxon>
        <taxon>Rhodovibrio</taxon>
    </lineage>
</organism>
<evidence type="ECO:0000313" key="1">
    <source>
        <dbReference type="EMBL" id="MBK1695784.1"/>
    </source>
</evidence>
<reference evidence="1" key="1">
    <citation type="submission" date="2017-08" db="EMBL/GenBank/DDBJ databases">
        <authorList>
            <person name="Imhoff J.F."/>
            <person name="Rahn T."/>
            <person name="Kuenzel S."/>
            <person name="Neulinger S.C."/>
        </authorList>
    </citation>
    <scope>NUCLEOTIDE SEQUENCE</scope>
    <source>
        <strain evidence="1">DSM 9154</strain>
    </source>
</reference>
<reference evidence="1" key="2">
    <citation type="journal article" date="2020" name="Microorganisms">
        <title>Osmotic Adaptation and Compatible Solute Biosynthesis of Phototrophic Bacteria as Revealed from Genome Analyses.</title>
        <authorList>
            <person name="Imhoff J.F."/>
            <person name="Rahn T."/>
            <person name="Kunzel S."/>
            <person name="Keller A."/>
            <person name="Neulinger S.C."/>
        </authorList>
    </citation>
    <scope>NUCLEOTIDE SEQUENCE</scope>
    <source>
        <strain evidence="1">DSM 9154</strain>
    </source>
</reference>
<dbReference type="AlphaFoldDB" id="A0A934QFA7"/>
<accession>A0A934QFA7</accession>
<gene>
    <name evidence="1" type="ORF">CKO21_00810</name>
</gene>
<dbReference type="RefSeq" id="WP_027288544.1">
    <property type="nucleotide sequence ID" value="NZ_NRRE01000006.1"/>
</dbReference>
<dbReference type="EMBL" id="NRRE01000006">
    <property type="protein sequence ID" value="MBK1695784.1"/>
    <property type="molecule type" value="Genomic_DNA"/>
</dbReference>
<name>A0A934QFA7_9PROT</name>
<evidence type="ECO:0000313" key="2">
    <source>
        <dbReference type="Proteomes" id="UP000778970"/>
    </source>
</evidence>
<protein>
    <submittedName>
        <fullName evidence="1">Uncharacterized protein</fullName>
    </submittedName>
</protein>
<comment type="caution">
    <text evidence="1">The sequence shown here is derived from an EMBL/GenBank/DDBJ whole genome shotgun (WGS) entry which is preliminary data.</text>
</comment>
<proteinExistence type="predicted"/>
<dbReference type="Proteomes" id="UP000778970">
    <property type="component" value="Unassembled WGS sequence"/>
</dbReference>